<evidence type="ECO:0000313" key="3">
    <source>
        <dbReference type="Proteomes" id="UP001454036"/>
    </source>
</evidence>
<accession>A0AAV3NS23</accession>
<organism evidence="2 3">
    <name type="scientific">Lithospermum erythrorhizon</name>
    <name type="common">Purple gromwell</name>
    <name type="synonym">Lithospermum officinale var. erythrorhizon</name>
    <dbReference type="NCBI Taxonomy" id="34254"/>
    <lineage>
        <taxon>Eukaryota</taxon>
        <taxon>Viridiplantae</taxon>
        <taxon>Streptophyta</taxon>
        <taxon>Embryophyta</taxon>
        <taxon>Tracheophyta</taxon>
        <taxon>Spermatophyta</taxon>
        <taxon>Magnoliopsida</taxon>
        <taxon>eudicotyledons</taxon>
        <taxon>Gunneridae</taxon>
        <taxon>Pentapetalae</taxon>
        <taxon>asterids</taxon>
        <taxon>lamiids</taxon>
        <taxon>Boraginales</taxon>
        <taxon>Boraginaceae</taxon>
        <taxon>Boraginoideae</taxon>
        <taxon>Lithospermeae</taxon>
        <taxon>Lithospermum</taxon>
    </lineage>
</organism>
<reference evidence="2 3" key="1">
    <citation type="submission" date="2024-01" db="EMBL/GenBank/DDBJ databases">
        <title>The complete chloroplast genome sequence of Lithospermum erythrorhizon: insights into the phylogenetic relationship among Boraginaceae species and the maternal lineages of purple gromwells.</title>
        <authorList>
            <person name="Okada T."/>
            <person name="Watanabe K."/>
        </authorList>
    </citation>
    <scope>NUCLEOTIDE SEQUENCE [LARGE SCALE GENOMIC DNA]</scope>
</reference>
<dbReference type="EMBL" id="BAABME010015523">
    <property type="protein sequence ID" value="GAA0141626.1"/>
    <property type="molecule type" value="Genomic_DNA"/>
</dbReference>
<feature type="compositionally biased region" description="Basic and acidic residues" evidence="1">
    <location>
        <begin position="52"/>
        <end position="65"/>
    </location>
</feature>
<dbReference type="AlphaFoldDB" id="A0AAV3NS23"/>
<protein>
    <submittedName>
        <fullName evidence="2">Uncharacterized protein</fullName>
    </submittedName>
</protein>
<gene>
    <name evidence="2" type="ORF">LIER_35422</name>
</gene>
<proteinExistence type="predicted"/>
<evidence type="ECO:0000256" key="1">
    <source>
        <dbReference type="SAM" id="MobiDB-lite"/>
    </source>
</evidence>
<feature type="region of interest" description="Disordered" evidence="1">
    <location>
        <begin position="1"/>
        <end position="25"/>
    </location>
</feature>
<sequence>MENPEIGRKSTCSDKGVGNSHAEGLKTSTMMLVNLQTVESPANVSKQLKRNGRGETKSDDMNRQVEVNKLRQSARVRKPSAYLT</sequence>
<comment type="caution">
    <text evidence="2">The sequence shown here is derived from an EMBL/GenBank/DDBJ whole genome shotgun (WGS) entry which is preliminary data.</text>
</comment>
<evidence type="ECO:0000313" key="2">
    <source>
        <dbReference type="EMBL" id="GAA0141626.1"/>
    </source>
</evidence>
<dbReference type="Proteomes" id="UP001454036">
    <property type="component" value="Unassembled WGS sequence"/>
</dbReference>
<feature type="compositionally biased region" description="Basic and acidic residues" evidence="1">
    <location>
        <begin position="1"/>
        <end position="12"/>
    </location>
</feature>
<feature type="region of interest" description="Disordered" evidence="1">
    <location>
        <begin position="38"/>
        <end position="65"/>
    </location>
</feature>
<name>A0AAV3NS23_LITER</name>
<keyword evidence="3" id="KW-1185">Reference proteome</keyword>